<evidence type="ECO:0000256" key="1">
    <source>
        <dbReference type="ARBA" id="ARBA00004651"/>
    </source>
</evidence>
<gene>
    <name evidence="9" type="ORF">OKJ48_13210</name>
</gene>
<proteinExistence type="predicted"/>
<dbReference type="Gene3D" id="1.20.1250.20">
    <property type="entry name" value="MFS general substrate transporter like domains"/>
    <property type="match status" value="1"/>
</dbReference>
<feature type="transmembrane region" description="Helical" evidence="7">
    <location>
        <begin position="12"/>
        <end position="32"/>
    </location>
</feature>
<sequence length="140" mass="14716">MVPKVVKSMRDETPLVMAGVLFAVGFGANAFAGDMAGFLAAMVVWTLGEVLWAPMSMTYITQRAPRGRVSTYQGSYYFAWNAAFVIGGPVGVAVGHEAGFATLWMSVLVLGGAAALGFKVSTVGLGKSSLQVRLRIGTHL</sequence>
<evidence type="ECO:0000313" key="9">
    <source>
        <dbReference type="EMBL" id="MEB3961200.1"/>
    </source>
</evidence>
<keyword evidence="3" id="KW-1003">Cell membrane</keyword>
<dbReference type="InterPro" id="IPR036259">
    <property type="entry name" value="MFS_trans_sf"/>
</dbReference>
<keyword evidence="5 7" id="KW-1133">Transmembrane helix</keyword>
<reference evidence="9 10" key="1">
    <citation type="submission" date="2022-10" db="EMBL/GenBank/DDBJ databases">
        <authorList>
            <person name="Xie J."/>
            <person name="Shen N."/>
        </authorList>
    </citation>
    <scope>NUCLEOTIDE SEQUENCE [LARGE SCALE GENOMIC DNA]</scope>
    <source>
        <strain evidence="9 10">DSM 41681</strain>
    </source>
</reference>
<protein>
    <recommendedName>
        <fullName evidence="8">Major facilitator superfamily (MFS) profile domain-containing protein</fullName>
    </recommendedName>
</protein>
<keyword evidence="10" id="KW-1185">Reference proteome</keyword>
<feature type="transmembrane region" description="Helical" evidence="7">
    <location>
        <begin position="76"/>
        <end position="95"/>
    </location>
</feature>
<organism evidence="9 10">
    <name type="scientific">Streptomyces kunmingensis</name>
    <dbReference type="NCBI Taxonomy" id="68225"/>
    <lineage>
        <taxon>Bacteria</taxon>
        <taxon>Bacillati</taxon>
        <taxon>Actinomycetota</taxon>
        <taxon>Actinomycetes</taxon>
        <taxon>Kitasatosporales</taxon>
        <taxon>Streptomycetaceae</taxon>
        <taxon>Streptomyces</taxon>
    </lineage>
</organism>
<evidence type="ECO:0000256" key="7">
    <source>
        <dbReference type="SAM" id="Phobius"/>
    </source>
</evidence>
<evidence type="ECO:0000256" key="3">
    <source>
        <dbReference type="ARBA" id="ARBA00022475"/>
    </source>
</evidence>
<keyword evidence="4 7" id="KW-0812">Transmembrane</keyword>
<accession>A0ABU6CA16</accession>
<dbReference type="PANTHER" id="PTHR23517">
    <property type="entry name" value="RESISTANCE PROTEIN MDTM, PUTATIVE-RELATED-RELATED"/>
    <property type="match status" value="1"/>
</dbReference>
<evidence type="ECO:0000259" key="8">
    <source>
        <dbReference type="PROSITE" id="PS50850"/>
    </source>
</evidence>
<feature type="transmembrane region" description="Helical" evidence="7">
    <location>
        <begin position="101"/>
        <end position="125"/>
    </location>
</feature>
<dbReference type="PROSITE" id="PS50850">
    <property type="entry name" value="MFS"/>
    <property type="match status" value="1"/>
</dbReference>
<dbReference type="PANTHER" id="PTHR23517:SF2">
    <property type="entry name" value="MULTIDRUG RESISTANCE PROTEIN MDTH"/>
    <property type="match status" value="1"/>
</dbReference>
<keyword evidence="6 7" id="KW-0472">Membrane</keyword>
<evidence type="ECO:0000256" key="4">
    <source>
        <dbReference type="ARBA" id="ARBA00022692"/>
    </source>
</evidence>
<feature type="domain" description="Major facilitator superfamily (MFS) profile" evidence="8">
    <location>
        <begin position="1"/>
        <end position="140"/>
    </location>
</feature>
<evidence type="ECO:0000256" key="5">
    <source>
        <dbReference type="ARBA" id="ARBA00022989"/>
    </source>
</evidence>
<name>A0ABU6CA16_9ACTN</name>
<dbReference type="Proteomes" id="UP001352223">
    <property type="component" value="Unassembled WGS sequence"/>
</dbReference>
<feature type="transmembrane region" description="Helical" evidence="7">
    <location>
        <begin position="38"/>
        <end position="55"/>
    </location>
</feature>
<evidence type="ECO:0000256" key="6">
    <source>
        <dbReference type="ARBA" id="ARBA00023136"/>
    </source>
</evidence>
<evidence type="ECO:0000313" key="10">
    <source>
        <dbReference type="Proteomes" id="UP001352223"/>
    </source>
</evidence>
<dbReference type="EMBL" id="JAOZYB010000081">
    <property type="protein sequence ID" value="MEB3961200.1"/>
    <property type="molecule type" value="Genomic_DNA"/>
</dbReference>
<dbReference type="InterPro" id="IPR020846">
    <property type="entry name" value="MFS_dom"/>
</dbReference>
<dbReference type="InterPro" id="IPR050171">
    <property type="entry name" value="MFS_Transporters"/>
</dbReference>
<dbReference type="SUPFAM" id="SSF103473">
    <property type="entry name" value="MFS general substrate transporter"/>
    <property type="match status" value="1"/>
</dbReference>
<keyword evidence="2" id="KW-0813">Transport</keyword>
<comment type="caution">
    <text evidence="9">The sequence shown here is derived from an EMBL/GenBank/DDBJ whole genome shotgun (WGS) entry which is preliminary data.</text>
</comment>
<evidence type="ECO:0000256" key="2">
    <source>
        <dbReference type="ARBA" id="ARBA00022448"/>
    </source>
</evidence>
<comment type="subcellular location">
    <subcellularLocation>
        <location evidence="1">Cell membrane</location>
        <topology evidence="1">Multi-pass membrane protein</topology>
    </subcellularLocation>
</comment>